<comment type="caution">
    <text evidence="3">The sequence shown here is derived from an EMBL/GenBank/DDBJ whole genome shotgun (WGS) entry which is preliminary data.</text>
</comment>
<feature type="region of interest" description="Disordered" evidence="1">
    <location>
        <begin position="367"/>
        <end position="395"/>
    </location>
</feature>
<feature type="compositionally biased region" description="Low complexity" evidence="1">
    <location>
        <begin position="17"/>
        <end position="31"/>
    </location>
</feature>
<sequence>MEAPAVVLASSSKHHSATLAPSPFSSATTSRTSSFADSRYSTVKAPRQSSETAIVSIYSMYGDDHSRNSWAASHALSTDMAKTMIPQVTLALPEGTLDDDFDTELAYYNTDRPPLIDFADVAPKTNGSPIVHSSYSRPVSSSATPSFMSDYSGGHASSGQFRSSDVTDLSLPSTMSQSEENYPSPPNPRCLSGVSYSSPNRKSTTSAHETLSPKPTSASSSPSQSSERATTPVPADRLTATSISPILPLKHPLETTLQSKTSLVPSEGEDMDAFHVRNTYAQLDMSGVKGDGYEEGVERTRARIGASRASQLCAEAALGDGTEKSKELDEQEIQTLANVDRYGFFNVPSHDRLILLPAAPLLKRLSRTTAGPPSASTSATSLDSLPPTPTPAKEASRIAKWNRMLEPEQRDEGANIQIWRVKPSKGLKLSERTYKGIPDRWRSAVWELLLRRFSRTGNAETTKLCQDYRNALDKPSSYDIQIDLDVPRTIGGHIMFRTRYGAGQRSLFHVLHCFSLRCSQCGYVQGMGPIAATLLCYFDPERVYASLVRLHDSYALHNIFSPGFPGLLEAIYVQERITEHMMPDVYAAFKKHMISTTSYATKWYITLFANSVPFQMQLRLWDAFLLEGQDLFIAVAVCIVWTYRGTGVSVQSSVLLLILLLADHITSANANFETVLSLLSSFFVPEDENTVLFWIEKTLGDKKLRSYMAKWRLDWRRLVAEGKDASALL</sequence>
<gene>
    <name evidence="3" type="ORF">IW261DRAFT_1681635</name>
</gene>
<dbReference type="InterPro" id="IPR035969">
    <property type="entry name" value="Rab-GAP_TBC_sf"/>
</dbReference>
<dbReference type="PANTHER" id="PTHR47219">
    <property type="entry name" value="RAB GTPASE-ACTIVATING PROTEIN 1-LIKE"/>
    <property type="match status" value="1"/>
</dbReference>
<dbReference type="Gene3D" id="1.10.472.80">
    <property type="entry name" value="Ypt/Rab-GAP domain of gyp1p, domain 3"/>
    <property type="match status" value="1"/>
</dbReference>
<name>A0AA39UJL4_9AGAR</name>
<evidence type="ECO:0000256" key="1">
    <source>
        <dbReference type="SAM" id="MobiDB-lite"/>
    </source>
</evidence>
<evidence type="ECO:0000313" key="3">
    <source>
        <dbReference type="EMBL" id="KAK0481530.1"/>
    </source>
</evidence>
<reference evidence="3" key="1">
    <citation type="submission" date="2023-06" db="EMBL/GenBank/DDBJ databases">
        <authorList>
            <consortium name="Lawrence Berkeley National Laboratory"/>
            <person name="Ahrendt S."/>
            <person name="Sahu N."/>
            <person name="Indic B."/>
            <person name="Wong-Bajracharya J."/>
            <person name="Merenyi Z."/>
            <person name="Ke H.-M."/>
            <person name="Monk M."/>
            <person name="Kocsube S."/>
            <person name="Drula E."/>
            <person name="Lipzen A."/>
            <person name="Balint B."/>
            <person name="Henrissat B."/>
            <person name="Andreopoulos B."/>
            <person name="Martin F.M."/>
            <person name="Harder C.B."/>
            <person name="Rigling D."/>
            <person name="Ford K.L."/>
            <person name="Foster G.D."/>
            <person name="Pangilinan J."/>
            <person name="Papanicolaou A."/>
            <person name="Barry K."/>
            <person name="LaButti K."/>
            <person name="Viragh M."/>
            <person name="Koriabine M."/>
            <person name="Yan M."/>
            <person name="Riley R."/>
            <person name="Champramary S."/>
            <person name="Plett K.L."/>
            <person name="Tsai I.J."/>
            <person name="Slot J."/>
            <person name="Sipos G."/>
            <person name="Plett J."/>
            <person name="Nagy L.G."/>
            <person name="Grigoriev I.V."/>
        </authorList>
    </citation>
    <scope>NUCLEOTIDE SEQUENCE</scope>
    <source>
        <strain evidence="3">ICMP 16352</strain>
    </source>
</reference>
<proteinExistence type="predicted"/>
<dbReference type="PANTHER" id="PTHR47219:SF9">
    <property type="entry name" value="GTPASE ACTIVATING PROTEIN AND CENTROSOME-ASSOCIATED, ISOFORM B"/>
    <property type="match status" value="1"/>
</dbReference>
<feature type="region of interest" description="Disordered" evidence="1">
    <location>
        <begin position="151"/>
        <end position="237"/>
    </location>
</feature>
<dbReference type="SMART" id="SM00164">
    <property type="entry name" value="TBC"/>
    <property type="match status" value="1"/>
</dbReference>
<feature type="compositionally biased region" description="Low complexity" evidence="1">
    <location>
        <begin position="212"/>
        <end position="226"/>
    </location>
</feature>
<dbReference type="GO" id="GO:0031267">
    <property type="term" value="F:small GTPase binding"/>
    <property type="evidence" value="ECO:0007669"/>
    <property type="project" value="TreeGrafter"/>
</dbReference>
<dbReference type="AlphaFoldDB" id="A0AA39UJL4"/>
<evidence type="ECO:0000259" key="2">
    <source>
        <dbReference type="PROSITE" id="PS50086"/>
    </source>
</evidence>
<dbReference type="InterPro" id="IPR000195">
    <property type="entry name" value="Rab-GAP-TBC_dom"/>
</dbReference>
<dbReference type="InterPro" id="IPR050302">
    <property type="entry name" value="Rab_GAP_TBC_domain"/>
</dbReference>
<dbReference type="PROSITE" id="PS50086">
    <property type="entry name" value="TBC_RABGAP"/>
    <property type="match status" value="1"/>
</dbReference>
<keyword evidence="4" id="KW-1185">Reference proteome</keyword>
<protein>
    <submittedName>
        <fullName evidence="3">RabGAP/TBC</fullName>
    </submittedName>
</protein>
<feature type="region of interest" description="Disordered" evidence="1">
    <location>
        <begin position="9"/>
        <end position="31"/>
    </location>
</feature>
<feature type="domain" description="Rab-GAP TBC" evidence="2">
    <location>
        <begin position="436"/>
        <end position="628"/>
    </location>
</feature>
<dbReference type="FunFam" id="1.10.8.270:FF:000023">
    <property type="entry name" value="TBC domain-containing protein C1778.09"/>
    <property type="match status" value="1"/>
</dbReference>
<dbReference type="Pfam" id="PF00566">
    <property type="entry name" value="RabGAP-TBC"/>
    <property type="match status" value="1"/>
</dbReference>
<accession>A0AA39UJL4</accession>
<dbReference type="GO" id="GO:0005096">
    <property type="term" value="F:GTPase activator activity"/>
    <property type="evidence" value="ECO:0007669"/>
    <property type="project" value="TreeGrafter"/>
</dbReference>
<feature type="compositionally biased region" description="Polar residues" evidence="1">
    <location>
        <begin position="194"/>
        <end position="209"/>
    </location>
</feature>
<feature type="compositionally biased region" description="Polar residues" evidence="1">
    <location>
        <begin position="155"/>
        <end position="181"/>
    </location>
</feature>
<evidence type="ECO:0000313" key="4">
    <source>
        <dbReference type="Proteomes" id="UP001175227"/>
    </source>
</evidence>
<dbReference type="Gene3D" id="1.10.8.270">
    <property type="entry name" value="putative rabgap domain of human tbc1 domain family member 14 like domains"/>
    <property type="match status" value="1"/>
</dbReference>
<feature type="compositionally biased region" description="Low complexity" evidence="1">
    <location>
        <begin position="367"/>
        <end position="385"/>
    </location>
</feature>
<dbReference type="EMBL" id="JAUEPR010000008">
    <property type="protein sequence ID" value="KAK0481530.1"/>
    <property type="molecule type" value="Genomic_DNA"/>
</dbReference>
<dbReference type="Proteomes" id="UP001175227">
    <property type="component" value="Unassembled WGS sequence"/>
</dbReference>
<dbReference type="SUPFAM" id="SSF47923">
    <property type="entry name" value="Ypt/Rab-GAP domain of gyp1p"/>
    <property type="match status" value="2"/>
</dbReference>
<organism evidence="3 4">
    <name type="scientific">Armillaria novae-zelandiae</name>
    <dbReference type="NCBI Taxonomy" id="153914"/>
    <lineage>
        <taxon>Eukaryota</taxon>
        <taxon>Fungi</taxon>
        <taxon>Dikarya</taxon>
        <taxon>Basidiomycota</taxon>
        <taxon>Agaricomycotina</taxon>
        <taxon>Agaricomycetes</taxon>
        <taxon>Agaricomycetidae</taxon>
        <taxon>Agaricales</taxon>
        <taxon>Marasmiineae</taxon>
        <taxon>Physalacriaceae</taxon>
        <taxon>Armillaria</taxon>
    </lineage>
</organism>